<dbReference type="Gene3D" id="3.40.50.10190">
    <property type="entry name" value="BRCT domain"/>
    <property type="match status" value="1"/>
</dbReference>
<sequence length="149" mass="17164">MKLVQIKTLPIGDFKIALFEKFKTPQDIIQKNASDIRGETTKTVNASINLCKTTPKESESLSSKIEKAHSNNIHVVSYNFLEFVKKRTPVAQAIKENLLSSWEEDPILKFGIKKEHKKKNFEVKEKETKSVRVKVKGLRVQLQLIQKWT</sequence>
<evidence type="ECO:0000313" key="2">
    <source>
        <dbReference type="Proteomes" id="UP000887013"/>
    </source>
</evidence>
<comment type="caution">
    <text evidence="1">The sequence shown here is derived from an EMBL/GenBank/DDBJ whole genome shotgun (WGS) entry which is preliminary data.</text>
</comment>
<organism evidence="1 2">
    <name type="scientific">Nephila pilipes</name>
    <name type="common">Giant wood spider</name>
    <name type="synonym">Nephila maculata</name>
    <dbReference type="NCBI Taxonomy" id="299642"/>
    <lineage>
        <taxon>Eukaryota</taxon>
        <taxon>Metazoa</taxon>
        <taxon>Ecdysozoa</taxon>
        <taxon>Arthropoda</taxon>
        <taxon>Chelicerata</taxon>
        <taxon>Arachnida</taxon>
        <taxon>Araneae</taxon>
        <taxon>Araneomorphae</taxon>
        <taxon>Entelegynae</taxon>
        <taxon>Araneoidea</taxon>
        <taxon>Nephilidae</taxon>
        <taxon>Nephila</taxon>
    </lineage>
</organism>
<dbReference type="AlphaFoldDB" id="A0A8X6MM46"/>
<reference evidence="1" key="1">
    <citation type="submission" date="2020-08" db="EMBL/GenBank/DDBJ databases">
        <title>Multicomponent nature underlies the extraordinary mechanical properties of spider dragline silk.</title>
        <authorList>
            <person name="Kono N."/>
            <person name="Nakamura H."/>
            <person name="Mori M."/>
            <person name="Yoshida Y."/>
            <person name="Ohtoshi R."/>
            <person name="Malay A.D."/>
            <person name="Moran D.A.P."/>
            <person name="Tomita M."/>
            <person name="Numata K."/>
            <person name="Arakawa K."/>
        </authorList>
    </citation>
    <scope>NUCLEOTIDE SEQUENCE</scope>
</reference>
<name>A0A8X6MM46_NEPPI</name>
<dbReference type="OrthoDB" id="429950at2759"/>
<dbReference type="Proteomes" id="UP000887013">
    <property type="component" value="Unassembled WGS sequence"/>
</dbReference>
<keyword evidence="2" id="KW-1185">Reference proteome</keyword>
<accession>A0A8X6MM46</accession>
<dbReference type="EMBL" id="BMAW01094433">
    <property type="protein sequence ID" value="GFS65438.1"/>
    <property type="molecule type" value="Genomic_DNA"/>
</dbReference>
<proteinExistence type="predicted"/>
<evidence type="ECO:0000313" key="1">
    <source>
        <dbReference type="EMBL" id="GFS65438.1"/>
    </source>
</evidence>
<protein>
    <submittedName>
        <fullName evidence="1">Poly polymerase</fullName>
    </submittedName>
</protein>
<gene>
    <name evidence="1" type="primary">PARP1_2</name>
    <name evidence="1" type="ORF">NPIL_76101</name>
</gene>
<dbReference type="InterPro" id="IPR036420">
    <property type="entry name" value="BRCT_dom_sf"/>
</dbReference>